<reference evidence="13" key="2">
    <citation type="journal article" name="BMC Genomics">
        <title>New genome assemblies reveal patterns of domestication and adaptation across Brettanomyces (Dekkera) species.</title>
        <authorList>
            <person name="Roach M.J."/>
            <person name="Borneman A.R."/>
        </authorList>
    </citation>
    <scope>NUCLEOTIDE SEQUENCE</scope>
    <source>
        <strain evidence="13">UCD 2041</strain>
    </source>
</reference>
<feature type="domain" description="K+ potassium transporter C-terminal" evidence="12">
    <location>
        <begin position="614"/>
        <end position="708"/>
    </location>
</feature>
<evidence type="ECO:0000256" key="2">
    <source>
        <dbReference type="ARBA" id="ARBA00022448"/>
    </source>
</evidence>
<evidence type="ECO:0000256" key="6">
    <source>
        <dbReference type="ARBA" id="ARBA00022989"/>
    </source>
</evidence>
<keyword evidence="7" id="KW-0406">Ion transport</keyword>
<feature type="transmembrane region" description="Helical" evidence="10">
    <location>
        <begin position="427"/>
        <end position="449"/>
    </location>
</feature>
<gene>
    <name evidence="13" type="ORF">BRETT_003733</name>
</gene>
<feature type="domain" description="K+ potassium transporter integral membrane" evidence="11">
    <location>
        <begin position="22"/>
        <end position="524"/>
    </location>
</feature>
<feature type="transmembrane region" description="Helical" evidence="10">
    <location>
        <begin position="400"/>
        <end position="421"/>
    </location>
</feature>
<evidence type="ECO:0008006" key="15">
    <source>
        <dbReference type="Google" id="ProtNLM"/>
    </source>
</evidence>
<keyword evidence="3" id="KW-0633">Potassium transport</keyword>
<feature type="region of interest" description="Disordered" evidence="9">
    <location>
        <begin position="553"/>
        <end position="590"/>
    </location>
</feature>
<dbReference type="OrthoDB" id="504708at2759"/>
<feature type="transmembrane region" description="Helical" evidence="10">
    <location>
        <begin position="485"/>
        <end position="503"/>
    </location>
</feature>
<evidence type="ECO:0000256" key="9">
    <source>
        <dbReference type="SAM" id="MobiDB-lite"/>
    </source>
</evidence>
<dbReference type="Pfam" id="PF02705">
    <property type="entry name" value="K_trans"/>
    <property type="match status" value="1"/>
</dbReference>
<dbReference type="InterPro" id="IPR053952">
    <property type="entry name" value="K_trans_C"/>
</dbReference>
<evidence type="ECO:0000313" key="14">
    <source>
        <dbReference type="Proteomes" id="UP000663131"/>
    </source>
</evidence>
<feature type="transmembrane region" description="Helical" evidence="10">
    <location>
        <begin position="227"/>
        <end position="247"/>
    </location>
</feature>
<feature type="compositionally biased region" description="Polar residues" evidence="9">
    <location>
        <begin position="553"/>
        <end position="563"/>
    </location>
</feature>
<evidence type="ECO:0000313" key="13">
    <source>
        <dbReference type="EMBL" id="QOU19584.1"/>
    </source>
</evidence>
<dbReference type="EMBL" id="CP063134">
    <property type="protein sequence ID" value="QOU19584.1"/>
    <property type="molecule type" value="Genomic_DNA"/>
</dbReference>
<evidence type="ECO:0000256" key="1">
    <source>
        <dbReference type="ARBA" id="ARBA00004141"/>
    </source>
</evidence>
<feature type="transmembrane region" description="Helical" evidence="10">
    <location>
        <begin position="456"/>
        <end position="479"/>
    </location>
</feature>
<feature type="transmembrane region" description="Helical" evidence="10">
    <location>
        <begin position="202"/>
        <end position="220"/>
    </location>
</feature>
<dbReference type="InterPro" id="IPR053951">
    <property type="entry name" value="K_trans_N"/>
</dbReference>
<dbReference type="InterPro" id="IPR003855">
    <property type="entry name" value="K+_transporter"/>
</dbReference>
<evidence type="ECO:0000256" key="7">
    <source>
        <dbReference type="ARBA" id="ARBA00023065"/>
    </source>
</evidence>
<feature type="transmembrane region" description="Helical" evidence="10">
    <location>
        <begin position="302"/>
        <end position="325"/>
    </location>
</feature>
<dbReference type="GeneID" id="64575656"/>
<protein>
    <recommendedName>
        <fullName evidence="15">High affinity potassium transporter</fullName>
    </recommendedName>
</protein>
<evidence type="ECO:0000256" key="8">
    <source>
        <dbReference type="ARBA" id="ARBA00023136"/>
    </source>
</evidence>
<dbReference type="PANTHER" id="PTHR30540:SF83">
    <property type="entry name" value="K+ POTASSIUM TRANSPORTER"/>
    <property type="match status" value="1"/>
</dbReference>
<evidence type="ECO:0000256" key="5">
    <source>
        <dbReference type="ARBA" id="ARBA00022958"/>
    </source>
</evidence>
<feature type="transmembrane region" description="Helical" evidence="10">
    <location>
        <begin position="152"/>
        <end position="173"/>
    </location>
</feature>
<keyword evidence="2" id="KW-0813">Transport</keyword>
<comment type="subcellular location">
    <subcellularLocation>
        <location evidence="1">Membrane</location>
        <topology evidence="1">Multi-pass membrane protein</topology>
    </subcellularLocation>
</comment>
<keyword evidence="8 10" id="KW-0472">Membrane</keyword>
<dbReference type="Pfam" id="PF22776">
    <property type="entry name" value="K_trans_C"/>
    <property type="match status" value="1"/>
</dbReference>
<organism evidence="13 14">
    <name type="scientific">Dekkera bruxellensis</name>
    <name type="common">Brettanomyces custersii</name>
    <dbReference type="NCBI Taxonomy" id="5007"/>
    <lineage>
        <taxon>Eukaryota</taxon>
        <taxon>Fungi</taxon>
        <taxon>Dikarya</taxon>
        <taxon>Ascomycota</taxon>
        <taxon>Saccharomycotina</taxon>
        <taxon>Pichiomycetes</taxon>
        <taxon>Pichiales</taxon>
        <taxon>Pichiaceae</taxon>
        <taxon>Brettanomyces</taxon>
    </lineage>
</organism>
<evidence type="ECO:0000256" key="3">
    <source>
        <dbReference type="ARBA" id="ARBA00022538"/>
    </source>
</evidence>
<dbReference type="GO" id="GO:0015079">
    <property type="term" value="F:potassium ion transmembrane transporter activity"/>
    <property type="evidence" value="ECO:0007669"/>
    <property type="project" value="InterPro"/>
</dbReference>
<evidence type="ECO:0000256" key="4">
    <source>
        <dbReference type="ARBA" id="ARBA00022692"/>
    </source>
</evidence>
<keyword evidence="6 10" id="KW-1133">Transmembrane helix</keyword>
<dbReference type="RefSeq" id="XP_041136077.1">
    <property type="nucleotide sequence ID" value="XM_041282238.1"/>
</dbReference>
<sequence>MAKTETPKRRTNKVLGTIILGYESLGAIYGDIGTSPLYTLSSIFPDKVPDTERLLGGISCIFWSFTLIVIIKYCLIVLKFGPNHNEGGQIAIYSKIISELKLQKPNNTVSKEDTYNDDETYTNDTIPRESDLLTLTRTNTVDTSSSIFSNMFVRSTISVISLTCALLGCSLVFSDGLLTPTTSVLSAIAGIATADASFTNKVMPVSCAVLIVLFLCQRFGSNNLSKLFSPIILVWMITLAINGLYWICKQPEILKAFNPAYAFKLLAQEKSISILSRVMLSITGAEAMFADVSHFGAFPIQITLFFVVYPCLMCAYFGQGAYILADPKNFSENLFYTSIPFGGVGSSYYWFIFVMATLATIIASQALILSCFAILKQLINLDCFPRMRQVHTSKKQKGRVYIPVANYILMVAVVLTTVGFQNSNNVTAAYGLGISIDFLMTTTLIAIVLHYIYNYHWIVSVIFFVIFASFEMCLVISGLKKFTHGAWFPILICIISFGSINFWRICRSLSLNSDLKSRKSAEDMFGDRMRIIERKRFAVLDLGNGKQRGVITTGSAANSNSESQTHETAEQDSTGAENTEDENSSISSENSDYVNFKDEFGSVSVPKIQKIALIYCSSYSTIITEQSIPSLLRKVVSSFWSLPQVCVFIETRVSPLPNIPEDHPKATILPVSTSSEYDLSFYRCVIRSGFMKQTKIDDGILNDIRLQVRDFEDDPKIMELPLMHILERNLTVSKRVELLYESSSGYDSDDEENGNKGRIGKMVDQLKKKCGKLIKYPGYFIRKAAIDNIYSPLSNGSMEYIMDDRLKEKSTTELIYVGEKVYI</sequence>
<evidence type="ECO:0000259" key="11">
    <source>
        <dbReference type="Pfam" id="PF02705"/>
    </source>
</evidence>
<name>A0A871R478_DEKBR</name>
<dbReference type="KEGG" id="bbrx:BRETT_003733"/>
<feature type="transmembrane region" description="Helical" evidence="10">
    <location>
        <begin position="54"/>
        <end position="75"/>
    </location>
</feature>
<evidence type="ECO:0000259" key="12">
    <source>
        <dbReference type="Pfam" id="PF22776"/>
    </source>
</evidence>
<keyword evidence="5" id="KW-0630">Potassium</keyword>
<evidence type="ECO:0000256" key="10">
    <source>
        <dbReference type="SAM" id="Phobius"/>
    </source>
</evidence>
<dbReference type="AlphaFoldDB" id="A0A871R478"/>
<dbReference type="NCBIfam" id="TIGR00794">
    <property type="entry name" value="kup"/>
    <property type="match status" value="1"/>
</dbReference>
<dbReference type="Proteomes" id="UP000663131">
    <property type="component" value="Chromosome 6"/>
</dbReference>
<dbReference type="GO" id="GO:0016020">
    <property type="term" value="C:membrane"/>
    <property type="evidence" value="ECO:0007669"/>
    <property type="project" value="UniProtKB-SubCell"/>
</dbReference>
<dbReference type="PANTHER" id="PTHR30540">
    <property type="entry name" value="OSMOTIC STRESS POTASSIUM TRANSPORTER"/>
    <property type="match status" value="1"/>
</dbReference>
<accession>A0A871R478</accession>
<proteinExistence type="predicted"/>
<reference evidence="13" key="1">
    <citation type="submission" date="2020-10" db="EMBL/GenBank/DDBJ databases">
        <authorList>
            <person name="Palmer J.M."/>
        </authorList>
    </citation>
    <scope>NUCLEOTIDE SEQUENCE</scope>
    <source>
        <strain evidence="13">UCD 2041</strain>
    </source>
</reference>
<feature type="transmembrane region" description="Helical" evidence="10">
    <location>
        <begin position="348"/>
        <end position="379"/>
    </location>
</feature>
<keyword evidence="4 10" id="KW-0812">Transmembrane</keyword>